<evidence type="ECO:0000256" key="1">
    <source>
        <dbReference type="ARBA" id="ARBA00022722"/>
    </source>
</evidence>
<keyword evidence="5" id="KW-0255">Endonuclease</keyword>
<dbReference type="AlphaFoldDB" id="A0A1Y3GG13"/>
<organism evidence="5 6">
    <name type="scientific">Methanonatronarchaeum thermophilum</name>
    <dbReference type="NCBI Taxonomy" id="1927129"/>
    <lineage>
        <taxon>Archaea</taxon>
        <taxon>Methanobacteriati</taxon>
        <taxon>Methanobacteriota</taxon>
        <taxon>Methanonatronarchaeia</taxon>
        <taxon>Methanonatronarchaeales</taxon>
        <taxon>Methanonatronarchaeaceae</taxon>
        <taxon>Methanonatronarchaeum</taxon>
    </lineage>
</organism>
<dbReference type="InterPro" id="IPR029060">
    <property type="entry name" value="PIN-like_dom_sf"/>
</dbReference>
<sequence length="165" mass="18549">MAGVFVVDTSVFIVGKQPEGEVVTVQEVVDEVKDKVSRYNLGRGYSVSDVLDEDITHVKDVCIETGDYGRVSKTDLKLLALAYRLKLENKSPVVVSDDYSIQNVLEKLNIPYQGVQQEEIEKEVVWGFRCVGCKREFSSKELEDCPVCGSGLEERILKRKDIVDD</sequence>
<evidence type="ECO:0000256" key="3">
    <source>
        <dbReference type="ARBA" id="ARBA00022801"/>
    </source>
</evidence>
<dbReference type="Proteomes" id="UP000195137">
    <property type="component" value="Unassembled WGS sequence"/>
</dbReference>
<dbReference type="Pfam" id="PF17146">
    <property type="entry name" value="PIN_6"/>
    <property type="match status" value="1"/>
</dbReference>
<gene>
    <name evidence="5" type="ORF">AMET1_1311</name>
</gene>
<protein>
    <submittedName>
        <fullName evidence="5">Endonuclease Nob1 consisting of PIN domain and Zn-ribbon module</fullName>
    </submittedName>
</protein>
<dbReference type="CDD" id="cd09876">
    <property type="entry name" value="PIN_Nob1-like"/>
    <property type="match status" value="1"/>
</dbReference>
<comment type="caution">
    <text evidence="5">The sequence shown here is derived from an EMBL/GenBank/DDBJ whole genome shotgun (WGS) entry which is preliminary data.</text>
</comment>
<dbReference type="Gene3D" id="3.40.50.1010">
    <property type="entry name" value="5'-nuclease"/>
    <property type="match status" value="1"/>
</dbReference>
<evidence type="ECO:0000313" key="6">
    <source>
        <dbReference type="Proteomes" id="UP000195137"/>
    </source>
</evidence>
<dbReference type="InterPro" id="IPR039907">
    <property type="entry name" value="NOB1"/>
</dbReference>
<reference evidence="5 6" key="1">
    <citation type="submission" date="2016-12" db="EMBL/GenBank/DDBJ databases">
        <title>Discovery of methanogenic haloarchaea.</title>
        <authorList>
            <person name="Sorokin D.Y."/>
            <person name="Makarova K.S."/>
            <person name="Abbas B."/>
            <person name="Ferrer M."/>
            <person name="Golyshin P.N."/>
        </authorList>
    </citation>
    <scope>NUCLEOTIDE SEQUENCE [LARGE SCALE GENOMIC DNA]</scope>
    <source>
        <strain evidence="5">AMET1</strain>
    </source>
</reference>
<dbReference type="GO" id="GO:0030688">
    <property type="term" value="C:preribosome, small subunit precursor"/>
    <property type="evidence" value="ECO:0007669"/>
    <property type="project" value="TreeGrafter"/>
</dbReference>
<dbReference type="GO" id="GO:0046872">
    <property type="term" value="F:metal ion binding"/>
    <property type="evidence" value="ECO:0007669"/>
    <property type="project" value="UniProtKB-KW"/>
</dbReference>
<evidence type="ECO:0000313" key="5">
    <source>
        <dbReference type="EMBL" id="OUJ18395.1"/>
    </source>
</evidence>
<dbReference type="GO" id="GO:0016787">
    <property type="term" value="F:hydrolase activity"/>
    <property type="evidence" value="ECO:0007669"/>
    <property type="project" value="UniProtKB-KW"/>
</dbReference>
<dbReference type="InterPro" id="IPR033411">
    <property type="entry name" value="Ribonuclease_PIN"/>
</dbReference>
<dbReference type="GO" id="GO:0004521">
    <property type="term" value="F:RNA endonuclease activity"/>
    <property type="evidence" value="ECO:0007669"/>
    <property type="project" value="TreeGrafter"/>
</dbReference>
<dbReference type="GO" id="GO:0030490">
    <property type="term" value="P:maturation of SSU-rRNA"/>
    <property type="evidence" value="ECO:0007669"/>
    <property type="project" value="TreeGrafter"/>
</dbReference>
<keyword evidence="2" id="KW-0479">Metal-binding</keyword>
<keyword evidence="6" id="KW-1185">Reference proteome</keyword>
<accession>A0A1Y3GG13</accession>
<keyword evidence="1" id="KW-0540">Nuclease</keyword>
<dbReference type="PANTHER" id="PTHR12814">
    <property type="entry name" value="RNA-BINDING PROTEIN NOB1"/>
    <property type="match status" value="1"/>
</dbReference>
<dbReference type="SUPFAM" id="SSF88723">
    <property type="entry name" value="PIN domain-like"/>
    <property type="match status" value="1"/>
</dbReference>
<evidence type="ECO:0000259" key="4">
    <source>
        <dbReference type="Pfam" id="PF17146"/>
    </source>
</evidence>
<dbReference type="RefSeq" id="WP_086637676.1">
    <property type="nucleotide sequence ID" value="NZ_MRZU01000004.1"/>
</dbReference>
<dbReference type="PANTHER" id="PTHR12814:SF2">
    <property type="entry name" value="RNA-BINDING PROTEIN NOB1"/>
    <property type="match status" value="1"/>
</dbReference>
<proteinExistence type="predicted"/>
<dbReference type="EMBL" id="MRZU01000004">
    <property type="protein sequence ID" value="OUJ18395.1"/>
    <property type="molecule type" value="Genomic_DNA"/>
</dbReference>
<evidence type="ECO:0000256" key="2">
    <source>
        <dbReference type="ARBA" id="ARBA00022723"/>
    </source>
</evidence>
<name>A0A1Y3GG13_9EURY</name>
<dbReference type="Gene3D" id="2.20.28.10">
    <property type="match status" value="1"/>
</dbReference>
<keyword evidence="3" id="KW-0378">Hydrolase</keyword>
<feature type="domain" description="Ribonuclease PIN" evidence="4">
    <location>
        <begin position="6"/>
        <end position="85"/>
    </location>
</feature>